<dbReference type="RefSeq" id="WP_275060339.1">
    <property type="nucleotide sequence ID" value="NZ_CP109617.1"/>
</dbReference>
<accession>A0ABY8B4M3</accession>
<sequence>MKFSRQQQVSFKLPEEGHYGATIIDVKEVEPINNPMYGETDRVDVYFDLVGGYRLKKNMLVYAGGNSMFEKLVDSTLGDVEEIDVMELVGRTCGVEIEHNVHKGKTYANVVDVFNDAWFENYDEQDELPE</sequence>
<evidence type="ECO:0000313" key="1">
    <source>
        <dbReference type="EMBL" id="WED55877.1"/>
    </source>
</evidence>
<gene>
    <name evidence="1" type="ORF">OE059_03185</name>
</gene>
<name>A0ABY8B4M3_9BACL</name>
<organism evidence="1 2">
    <name type="scientific">Exiguobacterium profundum</name>
    <dbReference type="NCBI Taxonomy" id="307643"/>
    <lineage>
        <taxon>Bacteria</taxon>
        <taxon>Bacillati</taxon>
        <taxon>Bacillota</taxon>
        <taxon>Bacilli</taxon>
        <taxon>Bacillales</taxon>
        <taxon>Bacillales Family XII. Incertae Sedis</taxon>
        <taxon>Exiguobacterium</taxon>
    </lineage>
</organism>
<dbReference type="Proteomes" id="UP001219957">
    <property type="component" value="Chromosome"/>
</dbReference>
<keyword evidence="2" id="KW-1185">Reference proteome</keyword>
<evidence type="ECO:0000313" key="2">
    <source>
        <dbReference type="Proteomes" id="UP001219957"/>
    </source>
</evidence>
<protein>
    <recommendedName>
        <fullName evidence="3">DUF669 domain-containing protein</fullName>
    </recommendedName>
</protein>
<dbReference type="EMBL" id="CP109617">
    <property type="protein sequence ID" value="WED55877.1"/>
    <property type="molecule type" value="Genomic_DNA"/>
</dbReference>
<evidence type="ECO:0008006" key="3">
    <source>
        <dbReference type="Google" id="ProtNLM"/>
    </source>
</evidence>
<reference evidence="1 2" key="1">
    <citation type="submission" date="2022-10" db="EMBL/GenBank/DDBJ databases">
        <title>Complete genome sequence of Exiguobacterium profundum TSS-3 isolated from an extremely saline-alkaline spring located in Ixtapa, Chiapas-Mexico.</title>
        <authorList>
            <person name="Rincon-Rosales R."/>
            <person name="Rogel M.A."/>
            <person name="Rincon-Molina C.I."/>
            <person name="Guerrero G."/>
            <person name="Manzano-Gomez L.A."/>
            <person name="Lopez-Lopez A."/>
            <person name="Rincon Molina F.A."/>
            <person name="Martinez-Romero E."/>
        </authorList>
    </citation>
    <scope>NUCLEOTIDE SEQUENCE [LARGE SCALE GENOMIC DNA]</scope>
    <source>
        <strain evidence="1 2">TSS-3</strain>
    </source>
</reference>
<proteinExistence type="predicted"/>